<feature type="domain" description="DED" evidence="7">
    <location>
        <begin position="1390"/>
        <end position="1465"/>
    </location>
</feature>
<keyword evidence="3" id="KW-0862">Zinc</keyword>
<protein>
    <submittedName>
        <fullName evidence="10">Uncharacterized protein</fullName>
    </submittedName>
</protein>
<evidence type="ECO:0000259" key="8">
    <source>
        <dbReference type="PROSITE" id="PS51266"/>
    </source>
</evidence>
<dbReference type="PROSITE" id="PS50168">
    <property type="entry name" value="DED"/>
    <property type="match status" value="1"/>
</dbReference>
<dbReference type="PANTHER" id="PTHR21319:SF53">
    <property type="entry name" value="RING FINGER AND CHY ZINC FINGER DOMAIN-CONTAINING PROTEIN 1"/>
    <property type="match status" value="1"/>
</dbReference>
<dbReference type="Gene3D" id="1.25.40.10">
    <property type="entry name" value="Tetratricopeptide repeat domain"/>
    <property type="match status" value="2"/>
</dbReference>
<dbReference type="InterPro" id="IPR037275">
    <property type="entry name" value="Znf_CTCHY_sf"/>
</dbReference>
<accession>A0ABN8M9P0</accession>
<feature type="domain" description="CHY-type" evidence="8">
    <location>
        <begin position="2209"/>
        <end position="2282"/>
    </location>
</feature>
<comment type="caution">
    <text evidence="10">The sequence shown here is derived from an EMBL/GenBank/DDBJ whole genome shotgun (WGS) entry which is preliminary data.</text>
</comment>
<dbReference type="SUPFAM" id="SSF161219">
    <property type="entry name" value="CHY zinc finger-like"/>
    <property type="match status" value="1"/>
</dbReference>
<dbReference type="SUPFAM" id="SSF161245">
    <property type="entry name" value="Zinc hairpin stack"/>
    <property type="match status" value="1"/>
</dbReference>
<dbReference type="InterPro" id="IPR041249">
    <property type="entry name" value="HEPN_DZIP3"/>
</dbReference>
<dbReference type="InterPro" id="IPR001875">
    <property type="entry name" value="DED_dom"/>
</dbReference>
<feature type="coiled-coil region" evidence="5">
    <location>
        <begin position="2158"/>
        <end position="2201"/>
    </location>
</feature>
<evidence type="ECO:0000259" key="9">
    <source>
        <dbReference type="PROSITE" id="PS51270"/>
    </source>
</evidence>
<dbReference type="Pfam" id="PF18738">
    <property type="entry name" value="HEPN_DZIP3"/>
    <property type="match status" value="1"/>
</dbReference>
<gene>
    <name evidence="10" type="ORF">PEVE_00022981</name>
</gene>
<evidence type="ECO:0000256" key="2">
    <source>
        <dbReference type="ARBA" id="ARBA00022771"/>
    </source>
</evidence>
<feature type="coiled-coil region" evidence="5">
    <location>
        <begin position="1333"/>
        <end position="1360"/>
    </location>
</feature>
<dbReference type="Pfam" id="PF01335">
    <property type="entry name" value="DED"/>
    <property type="match status" value="1"/>
</dbReference>
<dbReference type="PANTHER" id="PTHR21319">
    <property type="entry name" value="RING FINGER AND CHY ZINC FINGER DOMAIN-CONTAINING PROTEIN 1"/>
    <property type="match status" value="1"/>
</dbReference>
<reference evidence="10 11" key="1">
    <citation type="submission" date="2022-05" db="EMBL/GenBank/DDBJ databases">
        <authorList>
            <consortium name="Genoscope - CEA"/>
            <person name="William W."/>
        </authorList>
    </citation>
    <scope>NUCLEOTIDE SEQUENCE [LARGE SCALE GENOMIC DNA]</scope>
</reference>
<evidence type="ECO:0000256" key="4">
    <source>
        <dbReference type="PROSITE-ProRule" id="PRU00601"/>
    </source>
</evidence>
<keyword evidence="1" id="KW-0479">Metal-binding</keyword>
<dbReference type="EMBL" id="CALNXI010000305">
    <property type="protein sequence ID" value="CAH3024470.1"/>
    <property type="molecule type" value="Genomic_DNA"/>
</dbReference>
<dbReference type="PROSITE" id="PS51266">
    <property type="entry name" value="ZF_CHY"/>
    <property type="match status" value="1"/>
</dbReference>
<name>A0ABN8M9P0_9CNID</name>
<feature type="domain" description="CTCHY-type" evidence="9">
    <location>
        <begin position="2284"/>
        <end position="2346"/>
    </location>
</feature>
<dbReference type="InterPro" id="IPR037274">
    <property type="entry name" value="Znf_CHY_sf"/>
</dbReference>
<dbReference type="SUPFAM" id="SSF48452">
    <property type="entry name" value="TPR-like"/>
    <property type="match status" value="2"/>
</dbReference>
<keyword evidence="5" id="KW-0175">Coiled coil</keyword>
<dbReference type="Proteomes" id="UP001159427">
    <property type="component" value="Unassembled WGS sequence"/>
</dbReference>
<sequence length="2380" mass="263560">MASAPVLVSASTKEVTNFSRLTRLLVEGGTKALRCTFDNIYPPAKLHQALVSNRLILQRLRSKRILSSAQWNMLYPTTHSSGKSEEFDITLLLVLLRQICGLPPPAKGWNNLPTALDKSVEANIARVTFYTNSLLRHASCTSVDDPTFDALWLEISDALIGLGVDADTINELKTESIYPDVEEHHQKLLKEWRKDEDNIKDKHDEIEVWSGELLNVIRSFPNDLWNRPCECQGLGIENIPDFDITALHDTLKKNFLSLLLFVKWNFLNPWSDSQPEFAVLTCTESKDLNVINCLVIQGICAFSKGDKKMLEEIQAIAVQYKTHPGCGFLMNILGVMFCEKVLYEKGKECFDMAKSYFHSHQDNLREAVATLNQAVLHKTLGDYRMAQSLSFEAASLCHDILMITTINRHLLVKVLGRVTDMLEEFGNYDRFHKTLQTGVQFDFAGTSKATAVILMELMKLQLKETNKNLAAEESKGFVCRLFRFLDNPDTELMNAEVIRAFMIAAKIHRKTGHDDEACDLLKKLQTTFLLAHGGEHSLYGSLLYQIGCFFIDCEKVDEALGALKQAEEILIRSFGKEHHSVASCKSMLGSCFLLKSNSKEALRHLNEALATFRNLNPNHPEVGGILLKLSFIHIKEESYQCAQDTEEEALKIFISACGKVSQKTATAYFQSAMFLLKDKALWSLAKERLMTATDIFLRLGLKPANSCILACHSLVGVLQLSLKKTEAAEKSLQNVEVDLSIERWIKTSIRLASSVGLLVPSPTVGLNRSFGLCAKVVSLVNLVHMKTGDERLKHLDTLVGCLEKHKTEELQVLDFAGQAIFYNTCKLPGSEKSVAVFLSLGPQLISSQSTEVLNSHSDFDQNQSDLFFSSVNKKHHSLFLTIPHNNIQGDISSLGSVLHRCVLTLCSQASVRKGFVEGIDVHRKLTLPINDIPSICRLVDCLPLLVELELSELKEQHGNFDYLNSWESSGKSVKPSVHVSYFSSECSLQREAEFVFYHLNQRLEEKLVVNKGDGAVTCDVFPALDGASFVIEKPGKSCVSISVENKFVIVKCCSFKESVLEFVCSSVRDALKKAAESLCFRVNFKQSSWFPDSYLERCGGVKGSVRKIHSLDESSHLTFSCADSGDPESDLKRQPMVDGLQDEHVEIKPLFRRPCSKLPTDMDICLCLLGYLLSQVRLEATKNEALEICNSPSEQNLVPENQSICLESDHSITSKKSVTDSSSSVKSSKELDPHLSLDVSDLEAASNRPMTNCEEGIVQSSPGQDTKEPGQLMSSITECLYAGREEAVTPQVYKNTQSSVADSSVLLLNNQTDHLDQGQGPCEPGNGISIPSSVELQLEIRQLEEQLKQSEEEKQKLSVELGKYLFLEDKGKRHGRLLGGAASLHDPGFSLHSRLLEISNSLSSKEVKKIKFLVKSKISGFRLARITEAFELFEELETNGVFPCDYIANLLAGIQRYDLVKKLGIQLPLTAAKLGSDILSGQSLSARENRLSGHVENSPELTPVKDYSLGVQLNRHEGKYLIGNEVFTRVNISGDSMQLQGFEENDKSLTTEKAEIEQEKISSLAFNEGSRETNMYTAVSSESEKSSNSSMKSAISAKEMHQFPTLTSDGYLPDSNDSSLLSSSFEQIPVVADPSCTLQSSSDTTDGSPILTTLSSKACRNKEISGDTVPNVACTKEQTERSSKFYYADVECDGSPIVASRHFYSAFKNNECFLAGGDGELLDKATEKSEWEKIDEEKEFVDSCDGAIKTVHSGTSADAGTDSSESFVGEIVRTQSGANGGNQSSTQSSAARDWECFGARPKKAQRSDVEPKPTQPALYITDGLAGDFLARHTQDKALHDSIYQTDVDSLFNDFPSQGTSFIDGGISQSSRAQPYFGDCQATSGTEPFAGTGHSLVSGSNRHSVGPSYAEPFSDNSGPWPSHLGHGSFSLYSNYFSRNTSAVANNYSLQSDMVHSSSRFAGVDLFDGQTCLASAQQTPYLPMASDPVLNGYSGMTGSSFADPSWPDAAPTLPGDPVYNAQRFSSTSNKQLSVPAHDANRFAGDDASSAFTCNQGTDEPAQQPNLALGNSRTTTGNIDDEANSSARYQLGNSTTFDGVLAARSTHDTSVLEPRHGDADNNTVSVLNNTDFGTDSIEASDNSLLALERRVAEACALVERVLREREEREQFGREIERKEQLIREQRARERREREERELREAENWPQQQEAINARSQWLCEHYQRHCRVRFPCCTQFYPCHRCHNISKACDNEEAKACHATHLKCSHCQHEQEIGEDSAKCRKCGGKMSAYFCAICKHFTSVDKNPYHCEKCGICRIHQDKSFHCEVCNVCLDKRLEGNHKCRPDSGHDECCICLEDAFSGCQILPCSHKVHRECAIAMIQNGM</sequence>
<evidence type="ECO:0000256" key="5">
    <source>
        <dbReference type="SAM" id="Coils"/>
    </source>
</evidence>
<feature type="region of interest" description="Disordered" evidence="6">
    <location>
        <begin position="1216"/>
        <end position="1237"/>
    </location>
</feature>
<dbReference type="Pfam" id="PF05495">
    <property type="entry name" value="zf-CHY"/>
    <property type="match status" value="1"/>
</dbReference>
<evidence type="ECO:0000313" key="10">
    <source>
        <dbReference type="EMBL" id="CAH3024470.1"/>
    </source>
</evidence>
<dbReference type="Gene3D" id="1.10.533.10">
    <property type="entry name" value="Death Domain, Fas"/>
    <property type="match status" value="1"/>
</dbReference>
<dbReference type="Pfam" id="PF13424">
    <property type="entry name" value="TPR_12"/>
    <property type="match status" value="1"/>
</dbReference>
<evidence type="ECO:0000256" key="3">
    <source>
        <dbReference type="ARBA" id="ARBA00022833"/>
    </source>
</evidence>
<evidence type="ECO:0000313" key="11">
    <source>
        <dbReference type="Proteomes" id="UP001159427"/>
    </source>
</evidence>
<evidence type="ECO:0000256" key="1">
    <source>
        <dbReference type="ARBA" id="ARBA00022723"/>
    </source>
</evidence>
<evidence type="ECO:0000256" key="6">
    <source>
        <dbReference type="SAM" id="MobiDB-lite"/>
    </source>
</evidence>
<dbReference type="InterPro" id="IPR017921">
    <property type="entry name" value="Znf_CTCHY"/>
</dbReference>
<proteinExistence type="predicted"/>
<evidence type="ECO:0000259" key="7">
    <source>
        <dbReference type="PROSITE" id="PS50168"/>
    </source>
</evidence>
<dbReference type="InterPro" id="IPR008913">
    <property type="entry name" value="Znf_CHY"/>
</dbReference>
<keyword evidence="11" id="KW-1185">Reference proteome</keyword>
<feature type="region of interest" description="Disordered" evidence="6">
    <location>
        <begin position="2049"/>
        <end position="2073"/>
    </location>
</feature>
<dbReference type="InterPro" id="IPR011990">
    <property type="entry name" value="TPR-like_helical_dom_sf"/>
</dbReference>
<dbReference type="PROSITE" id="PS51270">
    <property type="entry name" value="ZF_CTCHY"/>
    <property type="match status" value="1"/>
</dbReference>
<feature type="compositionally biased region" description="Low complexity" evidence="6">
    <location>
        <begin position="1216"/>
        <end position="1226"/>
    </location>
</feature>
<keyword evidence="2 4" id="KW-0863">Zinc-finger</keyword>
<organism evidence="10 11">
    <name type="scientific">Porites evermanni</name>
    <dbReference type="NCBI Taxonomy" id="104178"/>
    <lineage>
        <taxon>Eukaryota</taxon>
        <taxon>Metazoa</taxon>
        <taxon>Cnidaria</taxon>
        <taxon>Anthozoa</taxon>
        <taxon>Hexacorallia</taxon>
        <taxon>Scleractinia</taxon>
        <taxon>Fungiina</taxon>
        <taxon>Poritidae</taxon>
        <taxon>Porites</taxon>
    </lineage>
</organism>
<dbReference type="InterPro" id="IPR011029">
    <property type="entry name" value="DEATH-like_dom_sf"/>
</dbReference>
<dbReference type="SUPFAM" id="SSF47986">
    <property type="entry name" value="DEATH domain"/>
    <property type="match status" value="1"/>
</dbReference>